<keyword evidence="8" id="KW-0408">Iron</keyword>
<accession>A0A443S2I3</accession>
<keyword evidence="9" id="KW-0443">Lipid metabolism</keyword>
<keyword evidence="10 13" id="KW-0472">Membrane</keyword>
<evidence type="ECO:0000256" key="1">
    <source>
        <dbReference type="ARBA" id="ARBA00004141"/>
    </source>
</evidence>
<keyword evidence="7 12" id="KW-0560">Oxidoreductase</keyword>
<evidence type="ECO:0000256" key="7">
    <source>
        <dbReference type="ARBA" id="ARBA00023002"/>
    </source>
</evidence>
<dbReference type="PRINTS" id="PR00075">
    <property type="entry name" value="FACDDSATRASE"/>
</dbReference>
<evidence type="ECO:0000256" key="10">
    <source>
        <dbReference type="ARBA" id="ARBA00023136"/>
    </source>
</evidence>
<dbReference type="PANTHER" id="PTHR11351">
    <property type="entry name" value="ACYL-COA DESATURASE"/>
    <property type="match status" value="1"/>
</dbReference>
<keyword evidence="4 12" id="KW-0812">Transmembrane</keyword>
<comment type="subcellular location">
    <subcellularLocation>
        <location evidence="1">Membrane</location>
        <topology evidence="1">Multi-pass membrane protein</topology>
    </subcellularLocation>
</comment>
<evidence type="ECO:0000256" key="8">
    <source>
        <dbReference type="ARBA" id="ARBA00023004"/>
    </source>
</evidence>
<evidence type="ECO:0000256" key="12">
    <source>
        <dbReference type="RuleBase" id="RU000581"/>
    </source>
</evidence>
<comment type="cofactor">
    <cofactor evidence="12">
        <name>Fe(2+)</name>
        <dbReference type="ChEBI" id="CHEBI:29033"/>
    </cofactor>
</comment>
<gene>
    <name evidence="15" type="ORF">B4U80_11038</name>
</gene>
<dbReference type="GO" id="GO:0004768">
    <property type="term" value="F:stearoyl-CoA 9-desaturase activity"/>
    <property type="evidence" value="ECO:0007669"/>
    <property type="project" value="TreeGrafter"/>
</dbReference>
<dbReference type="VEuPathDB" id="VectorBase:LDEU010303"/>
<protein>
    <submittedName>
        <fullName evidence="15">Stearoyl-CoA desaturase-like protein</fullName>
    </submittedName>
</protein>
<keyword evidence="16" id="KW-1185">Reference proteome</keyword>
<comment type="domain">
    <text evidence="12">The histidine box domains are involved in binding the catalytic metal ions.</text>
</comment>
<dbReference type="Pfam" id="PF00487">
    <property type="entry name" value="FA_desaturase"/>
    <property type="match status" value="1"/>
</dbReference>
<dbReference type="InterPro" id="IPR015876">
    <property type="entry name" value="Acyl-CoA_DS"/>
</dbReference>
<sequence length="279" mass="32875">MSSEICESERVQTRGFFYGYLSGIGVTCGAHRLWSHRSYKAKRPLRIALMIMHTMAGQNDLYTWCRDHRIHHKFSETDADPHNSNRGFFFTHVGWLLTKKHPDVILKGKTVDCSDLLRDPVVRFQRKYYTYMYLFWCIFLPIWFCHTILGHTWGDSFIGMYGRYIVSLHVTWFVNSAAHMFGDRPFNGKIAARENQMVSFAAWGSEGFHNYHHVFPWDYAISEHGWKFNPMKYKIDLCAKYGLAYDLKRPSPDLIEKVKENSLKQANNIHPYEKPHIFC</sequence>
<feature type="non-terminal residue" evidence="15">
    <location>
        <position position="279"/>
    </location>
</feature>
<feature type="transmembrane region" description="Helical" evidence="13">
    <location>
        <begin position="128"/>
        <end position="149"/>
    </location>
</feature>
<evidence type="ECO:0000313" key="15">
    <source>
        <dbReference type="EMBL" id="RWS21737.1"/>
    </source>
</evidence>
<dbReference type="OrthoDB" id="6406588at2759"/>
<dbReference type="STRING" id="299467.A0A443S2I3"/>
<dbReference type="AlphaFoldDB" id="A0A443S2I3"/>
<dbReference type="GO" id="GO:0006636">
    <property type="term" value="P:unsaturated fatty acid biosynthetic process"/>
    <property type="evidence" value="ECO:0007669"/>
    <property type="project" value="TreeGrafter"/>
</dbReference>
<dbReference type="Proteomes" id="UP000288716">
    <property type="component" value="Unassembled WGS sequence"/>
</dbReference>
<reference evidence="15 16" key="1">
    <citation type="journal article" date="2018" name="Gigascience">
        <title>Genomes of trombidid mites reveal novel predicted allergens and laterally-transferred genes associated with secondary metabolism.</title>
        <authorList>
            <person name="Dong X."/>
            <person name="Chaisiri K."/>
            <person name="Xia D."/>
            <person name="Armstrong S.D."/>
            <person name="Fang Y."/>
            <person name="Donnelly M.J."/>
            <person name="Kadowaki T."/>
            <person name="McGarry J.W."/>
            <person name="Darby A.C."/>
            <person name="Makepeace B.L."/>
        </authorList>
    </citation>
    <scope>NUCLEOTIDE SEQUENCE [LARGE SCALE GENOMIC DNA]</scope>
    <source>
        <strain evidence="15">UoL-UT</strain>
    </source>
</reference>
<evidence type="ECO:0000256" key="11">
    <source>
        <dbReference type="ARBA" id="ARBA00023160"/>
    </source>
</evidence>
<evidence type="ECO:0000256" key="13">
    <source>
        <dbReference type="SAM" id="Phobius"/>
    </source>
</evidence>
<organism evidence="15 16">
    <name type="scientific">Leptotrombidium deliense</name>
    <dbReference type="NCBI Taxonomy" id="299467"/>
    <lineage>
        <taxon>Eukaryota</taxon>
        <taxon>Metazoa</taxon>
        <taxon>Ecdysozoa</taxon>
        <taxon>Arthropoda</taxon>
        <taxon>Chelicerata</taxon>
        <taxon>Arachnida</taxon>
        <taxon>Acari</taxon>
        <taxon>Acariformes</taxon>
        <taxon>Trombidiformes</taxon>
        <taxon>Prostigmata</taxon>
        <taxon>Anystina</taxon>
        <taxon>Parasitengona</taxon>
        <taxon>Trombiculoidea</taxon>
        <taxon>Trombiculidae</taxon>
        <taxon>Leptotrombidium</taxon>
    </lineage>
</organism>
<dbReference type="GO" id="GO:0005506">
    <property type="term" value="F:iron ion binding"/>
    <property type="evidence" value="ECO:0007669"/>
    <property type="project" value="TreeGrafter"/>
</dbReference>
<dbReference type="CDD" id="cd03505">
    <property type="entry name" value="Delta9-FADS-like"/>
    <property type="match status" value="1"/>
</dbReference>
<keyword evidence="5" id="KW-0276">Fatty acid metabolism</keyword>
<feature type="domain" description="Fatty acid desaturase" evidence="14">
    <location>
        <begin position="16"/>
        <end position="216"/>
    </location>
</feature>
<comment type="caution">
    <text evidence="15">The sequence shown here is derived from an EMBL/GenBank/DDBJ whole genome shotgun (WGS) entry which is preliminary data.</text>
</comment>
<dbReference type="PANTHER" id="PTHR11351:SF31">
    <property type="entry name" value="DESATURASE 1, ISOFORM A-RELATED"/>
    <property type="match status" value="1"/>
</dbReference>
<evidence type="ECO:0000256" key="2">
    <source>
        <dbReference type="ARBA" id="ARBA00009295"/>
    </source>
</evidence>
<keyword evidence="11 12" id="KW-0275">Fatty acid biosynthesis</keyword>
<dbReference type="GO" id="GO:0005789">
    <property type="term" value="C:endoplasmic reticulum membrane"/>
    <property type="evidence" value="ECO:0007669"/>
    <property type="project" value="TreeGrafter"/>
</dbReference>
<dbReference type="EMBL" id="NCKV01011055">
    <property type="protein sequence ID" value="RWS21737.1"/>
    <property type="molecule type" value="Genomic_DNA"/>
</dbReference>
<evidence type="ECO:0000256" key="3">
    <source>
        <dbReference type="ARBA" id="ARBA00022516"/>
    </source>
</evidence>
<evidence type="ECO:0000256" key="4">
    <source>
        <dbReference type="ARBA" id="ARBA00022692"/>
    </source>
</evidence>
<evidence type="ECO:0000256" key="6">
    <source>
        <dbReference type="ARBA" id="ARBA00022989"/>
    </source>
</evidence>
<evidence type="ECO:0000259" key="14">
    <source>
        <dbReference type="Pfam" id="PF00487"/>
    </source>
</evidence>
<feature type="transmembrane region" description="Helical" evidence="13">
    <location>
        <begin position="17"/>
        <end position="34"/>
    </location>
</feature>
<feature type="transmembrane region" description="Helical" evidence="13">
    <location>
        <begin position="161"/>
        <end position="181"/>
    </location>
</feature>
<evidence type="ECO:0000313" key="16">
    <source>
        <dbReference type="Proteomes" id="UP000288716"/>
    </source>
</evidence>
<name>A0A443S2I3_9ACAR</name>
<evidence type="ECO:0000256" key="5">
    <source>
        <dbReference type="ARBA" id="ARBA00022832"/>
    </source>
</evidence>
<evidence type="ECO:0000256" key="9">
    <source>
        <dbReference type="ARBA" id="ARBA00023098"/>
    </source>
</evidence>
<proteinExistence type="inferred from homology"/>
<keyword evidence="6 13" id="KW-1133">Transmembrane helix</keyword>
<keyword evidence="3 12" id="KW-0444">Lipid biosynthesis</keyword>
<comment type="similarity">
    <text evidence="2 12">Belongs to the fatty acid desaturase type 1 family.</text>
</comment>
<dbReference type="InterPro" id="IPR005804">
    <property type="entry name" value="FA_desaturase_dom"/>
</dbReference>